<dbReference type="Proteomes" id="UP000275408">
    <property type="component" value="Unassembled WGS sequence"/>
</dbReference>
<evidence type="ECO:0000313" key="2">
    <source>
        <dbReference type="Proteomes" id="UP000275408"/>
    </source>
</evidence>
<reference evidence="1 2" key="1">
    <citation type="journal article" date="2018" name="Sci. Rep.">
        <title>Comparative analysis of the Pocillopora damicornis genome highlights role of immune system in coral evolution.</title>
        <authorList>
            <person name="Cunning R."/>
            <person name="Bay R.A."/>
            <person name="Gillette P."/>
            <person name="Baker A.C."/>
            <person name="Traylor-Knowles N."/>
        </authorList>
    </citation>
    <scope>NUCLEOTIDE SEQUENCE [LARGE SCALE GENOMIC DNA]</scope>
    <source>
        <strain evidence="1">RSMAS</strain>
        <tissue evidence="1">Whole animal</tissue>
    </source>
</reference>
<keyword evidence="2" id="KW-1185">Reference proteome</keyword>
<dbReference type="AlphaFoldDB" id="A0A3M6TZY5"/>
<protein>
    <submittedName>
        <fullName evidence="1">Uncharacterized protein</fullName>
    </submittedName>
</protein>
<accession>A0A3M6TZY5</accession>
<name>A0A3M6TZY5_POCDA</name>
<gene>
    <name evidence="1" type="ORF">pdam_00007670</name>
</gene>
<comment type="caution">
    <text evidence="1">The sequence shown here is derived from an EMBL/GenBank/DDBJ whole genome shotgun (WGS) entry which is preliminary data.</text>
</comment>
<dbReference type="EMBL" id="RCHS01002554">
    <property type="protein sequence ID" value="RMX46854.1"/>
    <property type="molecule type" value="Genomic_DNA"/>
</dbReference>
<proteinExistence type="predicted"/>
<sequence length="150" mass="17007">MNIFHNPRECSKGYKPYVISRDEEPVEMQNAFGEVIPVPGHWRVLFDTGNEAGTGISRELLWELNLQPDPNKKKKAKVIGELRQFETVQIVLVIRGHNFKVCALVDAVAEDTNLLVGMDIIQQLYDLGVNHHIDVKCIAHLGNGIKFQEF</sequence>
<evidence type="ECO:0000313" key="1">
    <source>
        <dbReference type="EMBL" id="RMX46854.1"/>
    </source>
</evidence>
<organism evidence="1 2">
    <name type="scientific">Pocillopora damicornis</name>
    <name type="common">Cauliflower coral</name>
    <name type="synonym">Millepora damicornis</name>
    <dbReference type="NCBI Taxonomy" id="46731"/>
    <lineage>
        <taxon>Eukaryota</taxon>
        <taxon>Metazoa</taxon>
        <taxon>Cnidaria</taxon>
        <taxon>Anthozoa</taxon>
        <taxon>Hexacorallia</taxon>
        <taxon>Scleractinia</taxon>
        <taxon>Astrocoeniina</taxon>
        <taxon>Pocilloporidae</taxon>
        <taxon>Pocillopora</taxon>
    </lineage>
</organism>